<gene>
    <name evidence="5" type="ORF">A4U43_C07F33360</name>
</gene>
<name>A0A5P1EIQ1_ASPOF</name>
<evidence type="ECO:0000313" key="6">
    <source>
        <dbReference type="Proteomes" id="UP000243459"/>
    </source>
</evidence>
<evidence type="ECO:0000256" key="3">
    <source>
        <dbReference type="SAM" id="MobiDB-lite"/>
    </source>
</evidence>
<dbReference type="GO" id="GO:0000175">
    <property type="term" value="F:3'-5'-RNA exonuclease activity"/>
    <property type="evidence" value="ECO:0007669"/>
    <property type="project" value="InterPro"/>
</dbReference>
<dbReference type="GO" id="GO:0071040">
    <property type="term" value="P:nuclear polyadenylation-dependent antisense transcript catabolic process"/>
    <property type="evidence" value="ECO:0007669"/>
    <property type="project" value="TreeGrafter"/>
</dbReference>
<dbReference type="InterPro" id="IPR002562">
    <property type="entry name" value="3'-5'_exonuclease_dom"/>
</dbReference>
<dbReference type="AlphaFoldDB" id="A0A5P1EIQ1"/>
<dbReference type="Pfam" id="PF00570">
    <property type="entry name" value="HRDC"/>
    <property type="match status" value="1"/>
</dbReference>
<dbReference type="GO" id="GO:0071036">
    <property type="term" value="P:nuclear polyadenylation-dependent snoRNA catabolic process"/>
    <property type="evidence" value="ECO:0007669"/>
    <property type="project" value="TreeGrafter"/>
</dbReference>
<dbReference type="GO" id="GO:0071051">
    <property type="term" value="P:poly(A)-dependent snoRNA 3'-end processing"/>
    <property type="evidence" value="ECO:0007669"/>
    <property type="project" value="TreeGrafter"/>
</dbReference>
<dbReference type="InterPro" id="IPR045092">
    <property type="entry name" value="Rrp6-like"/>
</dbReference>
<feature type="compositionally biased region" description="Basic and acidic residues" evidence="3">
    <location>
        <begin position="16"/>
        <end position="36"/>
    </location>
</feature>
<dbReference type="InterPro" id="IPR044876">
    <property type="entry name" value="HRDC_dom_sf"/>
</dbReference>
<feature type="region of interest" description="Disordered" evidence="3">
    <location>
        <begin position="1"/>
        <end position="42"/>
    </location>
</feature>
<dbReference type="FunFam" id="1.10.150.80:FF:000001">
    <property type="entry name" value="Putative exosome component 10"/>
    <property type="match status" value="1"/>
</dbReference>
<dbReference type="InterPro" id="IPR010997">
    <property type="entry name" value="HRDC-like_sf"/>
</dbReference>
<dbReference type="SMART" id="SM00341">
    <property type="entry name" value="HRDC"/>
    <property type="match status" value="1"/>
</dbReference>
<dbReference type="GO" id="GO:0071035">
    <property type="term" value="P:nuclear polyadenylation-dependent rRNA catabolic process"/>
    <property type="evidence" value="ECO:0007669"/>
    <property type="project" value="TreeGrafter"/>
</dbReference>
<dbReference type="GO" id="GO:0071039">
    <property type="term" value="P:nuclear polyadenylation-dependent CUT catabolic process"/>
    <property type="evidence" value="ECO:0007669"/>
    <property type="project" value="TreeGrafter"/>
</dbReference>
<dbReference type="Proteomes" id="UP000243459">
    <property type="component" value="Chromosome 7"/>
</dbReference>
<dbReference type="Gene3D" id="3.30.420.10">
    <property type="entry name" value="Ribonuclease H-like superfamily/Ribonuclease H"/>
    <property type="match status" value="1"/>
</dbReference>
<proteinExistence type="predicted"/>
<dbReference type="InterPro" id="IPR012337">
    <property type="entry name" value="RNaseH-like_sf"/>
</dbReference>
<dbReference type="GO" id="GO:0071037">
    <property type="term" value="P:nuclear polyadenylation-dependent snRNA catabolic process"/>
    <property type="evidence" value="ECO:0007669"/>
    <property type="project" value="TreeGrafter"/>
</dbReference>
<dbReference type="GO" id="GO:0005730">
    <property type="term" value="C:nucleolus"/>
    <property type="evidence" value="ECO:0007669"/>
    <property type="project" value="TreeGrafter"/>
</dbReference>
<sequence>MESNFQSVKGKKKKGTFHDIENSEGLRGKKSEDRRSKVPSHVPWIPRPQEEYNIRVNNSNMRFEHVWLEKSEDGSQFVHPMGWSGWWSGDDGRVGGVVMVVCELVHTYVCLGVCVHVCGDGAGSFQGLTCLKQISTRTEDFAIDTLKLRVHVGPYLREVFKDPSKRKVMQGADCDILWLQRDFGIYVCNLFDTGQASRVLQLERNSLGYLLYHFCGIDVNKEYQNADWRVRLLPDVMLRLREANFNSQQLSIVSDLNEWRDSVARREDETTGYVLPNKALLEIARKMPLSSSKLWHLVKLKSPYVDHNHQTIIRIIRDSIQNASAFEKHAEALKNYLQEKYEQQIEAVGYSSVPLFHVQECEGSKVLPLPEIGCFFKPPDSPEKNNEKRGNGSIRVSKSEKP</sequence>
<dbReference type="Pfam" id="PF01612">
    <property type="entry name" value="DNA_pol_A_exo1"/>
    <property type="match status" value="1"/>
</dbReference>
<dbReference type="PANTHER" id="PTHR12124">
    <property type="entry name" value="POLYMYOSITIS/SCLERODERMA AUTOANTIGEN-RELATED"/>
    <property type="match status" value="1"/>
</dbReference>
<feature type="compositionally biased region" description="Basic and acidic residues" evidence="3">
    <location>
        <begin position="380"/>
        <end position="390"/>
    </location>
</feature>
<dbReference type="Gramene" id="ONK65077">
    <property type="protein sequence ID" value="ONK65077"/>
    <property type="gene ID" value="A4U43_C07F33360"/>
</dbReference>
<dbReference type="PROSITE" id="PS50967">
    <property type="entry name" value="HRDC"/>
    <property type="match status" value="1"/>
</dbReference>
<feature type="domain" description="HRDC" evidence="4">
    <location>
        <begin position="246"/>
        <end position="326"/>
    </location>
</feature>
<evidence type="ECO:0000259" key="4">
    <source>
        <dbReference type="PROSITE" id="PS50967"/>
    </source>
</evidence>
<dbReference type="GO" id="GO:0003727">
    <property type="term" value="F:single-stranded RNA binding"/>
    <property type="evidence" value="ECO:0007669"/>
    <property type="project" value="TreeGrafter"/>
</dbReference>
<evidence type="ECO:0000256" key="1">
    <source>
        <dbReference type="ARBA" id="ARBA00004123"/>
    </source>
</evidence>
<dbReference type="SUPFAM" id="SSF53098">
    <property type="entry name" value="Ribonuclease H-like"/>
    <property type="match status" value="1"/>
</dbReference>
<dbReference type="GO" id="GO:0000176">
    <property type="term" value="C:nuclear exosome (RNase complex)"/>
    <property type="evidence" value="ECO:0007669"/>
    <property type="project" value="TreeGrafter"/>
</dbReference>
<dbReference type="GO" id="GO:0000166">
    <property type="term" value="F:nucleotide binding"/>
    <property type="evidence" value="ECO:0007669"/>
    <property type="project" value="InterPro"/>
</dbReference>
<dbReference type="InterPro" id="IPR036397">
    <property type="entry name" value="RNaseH_sf"/>
</dbReference>
<dbReference type="EMBL" id="CM007387">
    <property type="protein sequence ID" value="ONK65077.1"/>
    <property type="molecule type" value="Genomic_DNA"/>
</dbReference>
<dbReference type="OMA" id="HEYNIFV"/>
<evidence type="ECO:0000256" key="2">
    <source>
        <dbReference type="ARBA" id="ARBA00023242"/>
    </source>
</evidence>
<evidence type="ECO:0000313" key="5">
    <source>
        <dbReference type="EMBL" id="ONK65077.1"/>
    </source>
</evidence>
<keyword evidence="6" id="KW-1185">Reference proteome</keyword>
<keyword evidence="2" id="KW-0539">Nucleus</keyword>
<accession>A0A5P1EIQ1</accession>
<dbReference type="SUPFAM" id="SSF47819">
    <property type="entry name" value="HRDC-like"/>
    <property type="match status" value="1"/>
</dbReference>
<dbReference type="InterPro" id="IPR002121">
    <property type="entry name" value="HRDC_dom"/>
</dbReference>
<dbReference type="SMART" id="SM00474">
    <property type="entry name" value="35EXOc"/>
    <property type="match status" value="1"/>
</dbReference>
<dbReference type="GO" id="GO:0071044">
    <property type="term" value="P:histone mRNA catabolic process"/>
    <property type="evidence" value="ECO:0007669"/>
    <property type="project" value="TreeGrafter"/>
</dbReference>
<protein>
    <recommendedName>
        <fullName evidence="4">HRDC domain-containing protein</fullName>
    </recommendedName>
</protein>
<dbReference type="PANTHER" id="PTHR12124:SF47">
    <property type="entry name" value="EXOSOME COMPONENT 10"/>
    <property type="match status" value="1"/>
</dbReference>
<comment type="subcellular location">
    <subcellularLocation>
        <location evidence="1">Nucleus</location>
    </subcellularLocation>
</comment>
<feature type="region of interest" description="Disordered" evidence="3">
    <location>
        <begin position="377"/>
        <end position="402"/>
    </location>
</feature>
<dbReference type="Gene3D" id="1.10.150.80">
    <property type="entry name" value="HRDC domain"/>
    <property type="match status" value="1"/>
</dbReference>
<organism evidence="5 6">
    <name type="scientific">Asparagus officinalis</name>
    <name type="common">Garden asparagus</name>
    <dbReference type="NCBI Taxonomy" id="4686"/>
    <lineage>
        <taxon>Eukaryota</taxon>
        <taxon>Viridiplantae</taxon>
        <taxon>Streptophyta</taxon>
        <taxon>Embryophyta</taxon>
        <taxon>Tracheophyta</taxon>
        <taxon>Spermatophyta</taxon>
        <taxon>Magnoliopsida</taxon>
        <taxon>Liliopsida</taxon>
        <taxon>Asparagales</taxon>
        <taxon>Asparagaceae</taxon>
        <taxon>Asparagoideae</taxon>
        <taxon>Asparagus</taxon>
    </lineage>
</organism>
<reference evidence="6" key="1">
    <citation type="journal article" date="2017" name="Nat. Commun.">
        <title>The asparagus genome sheds light on the origin and evolution of a young Y chromosome.</title>
        <authorList>
            <person name="Harkess A."/>
            <person name="Zhou J."/>
            <person name="Xu C."/>
            <person name="Bowers J.E."/>
            <person name="Van der Hulst R."/>
            <person name="Ayyampalayam S."/>
            <person name="Mercati F."/>
            <person name="Riccardi P."/>
            <person name="McKain M.R."/>
            <person name="Kakrana A."/>
            <person name="Tang H."/>
            <person name="Ray J."/>
            <person name="Groenendijk J."/>
            <person name="Arikit S."/>
            <person name="Mathioni S.M."/>
            <person name="Nakano M."/>
            <person name="Shan H."/>
            <person name="Telgmann-Rauber A."/>
            <person name="Kanno A."/>
            <person name="Yue Z."/>
            <person name="Chen H."/>
            <person name="Li W."/>
            <person name="Chen Y."/>
            <person name="Xu X."/>
            <person name="Zhang Y."/>
            <person name="Luo S."/>
            <person name="Chen H."/>
            <person name="Gao J."/>
            <person name="Mao Z."/>
            <person name="Pires J.C."/>
            <person name="Luo M."/>
            <person name="Kudrna D."/>
            <person name="Wing R.A."/>
            <person name="Meyers B.C."/>
            <person name="Yi K."/>
            <person name="Kong H."/>
            <person name="Lavrijsen P."/>
            <person name="Sunseri F."/>
            <person name="Falavigna A."/>
            <person name="Ye Y."/>
            <person name="Leebens-Mack J.H."/>
            <person name="Chen G."/>
        </authorList>
    </citation>
    <scope>NUCLEOTIDE SEQUENCE [LARGE SCALE GENOMIC DNA]</scope>
    <source>
        <strain evidence="6">cv. DH0086</strain>
    </source>
</reference>
<dbReference type="GO" id="GO:0071038">
    <property type="term" value="P:TRAMP-dependent tRNA surveillance pathway"/>
    <property type="evidence" value="ECO:0007669"/>
    <property type="project" value="TreeGrafter"/>
</dbReference>
<dbReference type="GO" id="GO:0000467">
    <property type="term" value="P:exonucleolytic trimming to generate mature 3'-end of 5.8S rRNA from tricistronic rRNA transcript (SSU-rRNA, 5.8S rRNA, LSU-rRNA)"/>
    <property type="evidence" value="ECO:0007669"/>
    <property type="project" value="InterPro"/>
</dbReference>